<dbReference type="AlphaFoldDB" id="A0A672FTW9"/>
<reference evidence="1" key="2">
    <citation type="submission" date="2025-08" db="UniProtKB">
        <authorList>
            <consortium name="Ensembl"/>
        </authorList>
    </citation>
    <scope>IDENTIFICATION</scope>
</reference>
<accession>A0A672FTW9</accession>
<evidence type="ECO:0000313" key="1">
    <source>
        <dbReference type="Ensembl" id="ENSSFAP00005002064.1"/>
    </source>
</evidence>
<protein>
    <submittedName>
        <fullName evidence="1">Uncharacterized protein</fullName>
    </submittedName>
</protein>
<keyword evidence="2" id="KW-1185">Reference proteome</keyword>
<reference evidence="1" key="3">
    <citation type="submission" date="2025-09" db="UniProtKB">
        <authorList>
            <consortium name="Ensembl"/>
        </authorList>
    </citation>
    <scope>IDENTIFICATION</scope>
</reference>
<proteinExistence type="predicted"/>
<dbReference type="InterPro" id="IPR029034">
    <property type="entry name" value="Cystine-knot_cytokine"/>
</dbReference>
<sequence length="104" mass="11101">DCSCAGCSWWSPPCRDRPSGGCQEEPICNPLKSSKRVKIQAELKVLVFQKPVLVAPPSSSPTSGSCTYNKSRLVTVKLPNCQCDCGVCVTSTTECITSTTTSLL</sequence>
<name>A0A672FTW9_SALFA</name>
<dbReference type="SUPFAM" id="SSF57501">
    <property type="entry name" value="Cystine-knot cytokines"/>
    <property type="match status" value="1"/>
</dbReference>
<dbReference type="Proteomes" id="UP000472267">
    <property type="component" value="Chromosome 19"/>
</dbReference>
<evidence type="ECO:0000313" key="2">
    <source>
        <dbReference type="Proteomes" id="UP000472267"/>
    </source>
</evidence>
<dbReference type="Ensembl" id="ENSSFAT00005002193.1">
    <property type="protein sequence ID" value="ENSSFAP00005002064.1"/>
    <property type="gene ID" value="ENSSFAG00005001400.1"/>
</dbReference>
<dbReference type="InParanoid" id="A0A672FTW9"/>
<reference evidence="1" key="1">
    <citation type="submission" date="2019-06" db="EMBL/GenBank/DDBJ databases">
        <authorList>
            <consortium name="Wellcome Sanger Institute Data Sharing"/>
        </authorList>
    </citation>
    <scope>NUCLEOTIDE SEQUENCE [LARGE SCALE GENOMIC DNA]</scope>
</reference>
<organism evidence="1 2">
    <name type="scientific">Salarias fasciatus</name>
    <name type="common">Jewelled blenny</name>
    <name type="synonym">Blennius fasciatus</name>
    <dbReference type="NCBI Taxonomy" id="181472"/>
    <lineage>
        <taxon>Eukaryota</taxon>
        <taxon>Metazoa</taxon>
        <taxon>Chordata</taxon>
        <taxon>Craniata</taxon>
        <taxon>Vertebrata</taxon>
        <taxon>Euteleostomi</taxon>
        <taxon>Actinopterygii</taxon>
        <taxon>Neopterygii</taxon>
        <taxon>Teleostei</taxon>
        <taxon>Neoteleostei</taxon>
        <taxon>Acanthomorphata</taxon>
        <taxon>Ovalentaria</taxon>
        <taxon>Blenniimorphae</taxon>
        <taxon>Blenniiformes</taxon>
        <taxon>Blennioidei</taxon>
        <taxon>Blenniidae</taxon>
        <taxon>Salariinae</taxon>
        <taxon>Salarias</taxon>
    </lineage>
</organism>